<dbReference type="EC" id="2.3.1.286" evidence="1"/>
<evidence type="ECO:0000256" key="5">
    <source>
        <dbReference type="ARBA" id="ARBA00023027"/>
    </source>
</evidence>
<dbReference type="EMBL" id="OIVN01000125">
    <property type="protein sequence ID" value="SPC74790.1"/>
    <property type="molecule type" value="Genomic_DNA"/>
</dbReference>
<feature type="domain" description="Deacetylase sirtuin-type" evidence="9">
    <location>
        <begin position="27"/>
        <end position="293"/>
    </location>
</feature>
<dbReference type="GO" id="GO:0070403">
    <property type="term" value="F:NAD+ binding"/>
    <property type="evidence" value="ECO:0007669"/>
    <property type="project" value="InterPro"/>
</dbReference>
<comment type="similarity">
    <text evidence="6">Belongs to the sirtuin family. Class IV subfamily.</text>
</comment>
<dbReference type="InterPro" id="IPR029035">
    <property type="entry name" value="DHS-like_NAD/FAD-binding_dom"/>
</dbReference>
<dbReference type="PROSITE" id="PS50305">
    <property type="entry name" value="SIRTUIN"/>
    <property type="match status" value="1"/>
</dbReference>
<dbReference type="Gene3D" id="3.40.50.1220">
    <property type="entry name" value="TPP-binding domain"/>
    <property type="match status" value="1"/>
</dbReference>
<proteinExistence type="inferred from homology"/>
<keyword evidence="5" id="KW-0520">NAD</keyword>
<dbReference type="PANTHER" id="PTHR11085:SF12">
    <property type="entry name" value="NAD-DEPENDENT PROTEIN DEACYLASE SIRTUIN-6"/>
    <property type="match status" value="1"/>
</dbReference>
<evidence type="ECO:0000256" key="8">
    <source>
        <dbReference type="SAM" id="Phobius"/>
    </source>
</evidence>
<dbReference type="GO" id="GO:0000122">
    <property type="term" value="P:negative regulation of transcription by RNA polymerase II"/>
    <property type="evidence" value="ECO:0007669"/>
    <property type="project" value="TreeGrafter"/>
</dbReference>
<evidence type="ECO:0000256" key="7">
    <source>
        <dbReference type="PROSITE-ProRule" id="PRU00236"/>
    </source>
</evidence>
<dbReference type="GO" id="GO:0017136">
    <property type="term" value="F:histone deacetylase activity, NAD-dependent"/>
    <property type="evidence" value="ECO:0007669"/>
    <property type="project" value="TreeGrafter"/>
</dbReference>
<keyword evidence="8" id="KW-1133">Transmembrane helix</keyword>
<evidence type="ECO:0000256" key="1">
    <source>
        <dbReference type="ARBA" id="ARBA00012928"/>
    </source>
</evidence>
<feature type="active site" description="Proton acceptor" evidence="7">
    <location>
        <position position="134"/>
    </location>
</feature>
<accession>A0A2N9EJI0</accession>
<keyword evidence="8" id="KW-0812">Transmembrane</keyword>
<feature type="binding site" evidence="7">
    <location>
        <position position="167"/>
    </location>
    <ligand>
        <name>Zn(2+)</name>
        <dbReference type="ChEBI" id="CHEBI:29105"/>
    </ligand>
</feature>
<feature type="transmembrane region" description="Helical" evidence="8">
    <location>
        <begin position="280"/>
        <end position="306"/>
    </location>
</feature>
<evidence type="ECO:0000256" key="6">
    <source>
        <dbReference type="ARBA" id="ARBA00038170"/>
    </source>
</evidence>
<evidence type="ECO:0000256" key="2">
    <source>
        <dbReference type="ARBA" id="ARBA00022679"/>
    </source>
</evidence>
<evidence type="ECO:0000256" key="4">
    <source>
        <dbReference type="ARBA" id="ARBA00022833"/>
    </source>
</evidence>
<sequence>MSLGFAEKLSYREDVGTVGMSEIFDPPHVLQQKIENLATLIRKSKHLVAFTGAGISTSCGIPDFRGPKGVWTLQHEGKGVPEASLPFHRAMPSITHMALVALEKAGILKFVISQNVDSLHLRSGIPREKLAELHGNSFREICPSCGEEYLRDFEVETIGMKQTSRHCSVGSCGARLRDTVLDWEDELPLKELNPAMQQCRMADVVLCLGTRSDSVYLTLPVILGGSRSSRAARHHQWLSVPSRLFLGGSRNPLGLVDLGSRWFPLDTLAPPALYFGCSQFLLFVAFTPLLSGCDTLTVWAMVYLFILF</sequence>
<protein>
    <recommendedName>
        <fullName evidence="1">protein acetyllysine N-acetyltransferase</fullName>
        <ecNumber evidence="1">2.3.1.286</ecNumber>
    </recommendedName>
</protein>
<keyword evidence="8" id="KW-0472">Membrane</keyword>
<evidence type="ECO:0000259" key="9">
    <source>
        <dbReference type="PROSITE" id="PS50305"/>
    </source>
</evidence>
<dbReference type="Gene3D" id="2.20.28.200">
    <property type="match status" value="1"/>
</dbReference>
<keyword evidence="2" id="KW-0808">Transferase</keyword>
<dbReference type="GO" id="GO:0005634">
    <property type="term" value="C:nucleus"/>
    <property type="evidence" value="ECO:0007669"/>
    <property type="project" value="TreeGrafter"/>
</dbReference>
<dbReference type="InterPro" id="IPR026590">
    <property type="entry name" value="Ssirtuin_cat_dom"/>
</dbReference>
<feature type="binding site" evidence="7">
    <location>
        <position position="145"/>
    </location>
    <ligand>
        <name>Zn(2+)</name>
        <dbReference type="ChEBI" id="CHEBI:29105"/>
    </ligand>
</feature>
<organism evidence="10">
    <name type="scientific">Fagus sylvatica</name>
    <name type="common">Beechnut</name>
    <dbReference type="NCBI Taxonomy" id="28930"/>
    <lineage>
        <taxon>Eukaryota</taxon>
        <taxon>Viridiplantae</taxon>
        <taxon>Streptophyta</taxon>
        <taxon>Embryophyta</taxon>
        <taxon>Tracheophyta</taxon>
        <taxon>Spermatophyta</taxon>
        <taxon>Magnoliopsida</taxon>
        <taxon>eudicotyledons</taxon>
        <taxon>Gunneridae</taxon>
        <taxon>Pentapetalae</taxon>
        <taxon>rosids</taxon>
        <taxon>fabids</taxon>
        <taxon>Fagales</taxon>
        <taxon>Fagaceae</taxon>
        <taxon>Fagus</taxon>
    </lineage>
</organism>
<gene>
    <name evidence="10" type="ORF">FSB_LOCUS2672</name>
</gene>
<dbReference type="InterPro" id="IPR050134">
    <property type="entry name" value="NAD-dep_sirtuin_deacylases"/>
</dbReference>
<feature type="binding site" evidence="7">
    <location>
        <position position="172"/>
    </location>
    <ligand>
        <name>Zn(2+)</name>
        <dbReference type="ChEBI" id="CHEBI:29105"/>
    </ligand>
</feature>
<evidence type="ECO:0000313" key="10">
    <source>
        <dbReference type="EMBL" id="SPC74790.1"/>
    </source>
</evidence>
<keyword evidence="3 7" id="KW-0479">Metal-binding</keyword>
<name>A0A2N9EJI0_FAGSY</name>
<dbReference type="Pfam" id="PF02146">
    <property type="entry name" value="SIR2"/>
    <property type="match status" value="1"/>
</dbReference>
<dbReference type="GO" id="GO:0046872">
    <property type="term" value="F:metal ion binding"/>
    <property type="evidence" value="ECO:0007669"/>
    <property type="project" value="UniProtKB-KW"/>
</dbReference>
<dbReference type="FunFam" id="3.40.50.1220:FF:000038">
    <property type="entry name" value="NAD-dependent protein deacetylase sirtuin-6 isoform X2"/>
    <property type="match status" value="1"/>
</dbReference>
<dbReference type="GO" id="GO:0003714">
    <property type="term" value="F:transcription corepressor activity"/>
    <property type="evidence" value="ECO:0007669"/>
    <property type="project" value="TreeGrafter"/>
</dbReference>
<keyword evidence="4 7" id="KW-0862">Zinc</keyword>
<dbReference type="SUPFAM" id="SSF52467">
    <property type="entry name" value="DHS-like NAD/FAD-binding domain"/>
    <property type="match status" value="1"/>
</dbReference>
<dbReference type="AlphaFoldDB" id="A0A2N9EJI0"/>
<dbReference type="PANTHER" id="PTHR11085">
    <property type="entry name" value="NAD-DEPENDENT PROTEIN DEACYLASE SIRTUIN-5, MITOCHONDRIAL-RELATED"/>
    <property type="match status" value="1"/>
</dbReference>
<feature type="binding site" evidence="7">
    <location>
        <position position="142"/>
    </location>
    <ligand>
        <name>Zn(2+)</name>
        <dbReference type="ChEBI" id="CHEBI:29105"/>
    </ligand>
</feature>
<evidence type="ECO:0000256" key="3">
    <source>
        <dbReference type="ARBA" id="ARBA00022723"/>
    </source>
</evidence>
<dbReference type="InterPro" id="IPR003000">
    <property type="entry name" value="Sirtuin"/>
</dbReference>
<reference evidence="10" key="1">
    <citation type="submission" date="2018-02" db="EMBL/GenBank/DDBJ databases">
        <authorList>
            <person name="Cohen D.B."/>
            <person name="Kent A.D."/>
        </authorList>
    </citation>
    <scope>NUCLEOTIDE SEQUENCE</scope>
</reference>